<evidence type="ECO:0000259" key="9">
    <source>
        <dbReference type="SMART" id="SM01005"/>
    </source>
</evidence>
<feature type="domain" description="Alanine racemase C-terminal" evidence="9">
    <location>
        <begin position="238"/>
        <end position="362"/>
    </location>
</feature>
<evidence type="ECO:0000256" key="1">
    <source>
        <dbReference type="ARBA" id="ARBA00000316"/>
    </source>
</evidence>
<dbReference type="Pfam" id="PF01168">
    <property type="entry name" value="Ala_racemase_N"/>
    <property type="match status" value="1"/>
</dbReference>
<dbReference type="HAMAP" id="MF_01201">
    <property type="entry name" value="Ala_racemase"/>
    <property type="match status" value="1"/>
</dbReference>
<dbReference type="GO" id="GO:0005829">
    <property type="term" value="C:cytosol"/>
    <property type="evidence" value="ECO:0007669"/>
    <property type="project" value="TreeGrafter"/>
</dbReference>
<comment type="pathway">
    <text evidence="3">Cell wall biogenesis; peptidoglycan biosynthesis.</text>
</comment>
<dbReference type="PRINTS" id="PR00992">
    <property type="entry name" value="ALARACEMASE"/>
</dbReference>
<dbReference type="InterPro" id="IPR029066">
    <property type="entry name" value="PLP-binding_barrel"/>
</dbReference>
<evidence type="ECO:0000256" key="8">
    <source>
        <dbReference type="ARBA" id="ARBA00037912"/>
    </source>
</evidence>
<dbReference type="Gene3D" id="3.20.20.10">
    <property type="entry name" value="Alanine racemase"/>
    <property type="match status" value="1"/>
</dbReference>
<evidence type="ECO:0000256" key="2">
    <source>
        <dbReference type="ARBA" id="ARBA00001933"/>
    </source>
</evidence>
<dbReference type="NCBIfam" id="TIGR00492">
    <property type="entry name" value="alr"/>
    <property type="match status" value="1"/>
</dbReference>
<accession>A0A3B1ABW2</accession>
<dbReference type="FunFam" id="2.40.37.10:FF:000002">
    <property type="entry name" value="Alanine racemase"/>
    <property type="match status" value="1"/>
</dbReference>
<organism evidence="10">
    <name type="scientific">hydrothermal vent metagenome</name>
    <dbReference type="NCBI Taxonomy" id="652676"/>
    <lineage>
        <taxon>unclassified sequences</taxon>
        <taxon>metagenomes</taxon>
        <taxon>ecological metagenomes</taxon>
    </lineage>
</organism>
<dbReference type="SUPFAM" id="SSF51419">
    <property type="entry name" value="PLP-binding barrel"/>
    <property type="match status" value="1"/>
</dbReference>
<evidence type="ECO:0000256" key="7">
    <source>
        <dbReference type="ARBA" id="ARBA00023235"/>
    </source>
</evidence>
<dbReference type="InterPro" id="IPR000821">
    <property type="entry name" value="Ala_racemase"/>
</dbReference>
<evidence type="ECO:0000256" key="3">
    <source>
        <dbReference type="ARBA" id="ARBA00004752"/>
    </source>
</evidence>
<protein>
    <recommendedName>
        <fullName evidence="5">alanine racemase</fullName>
        <ecNumber evidence="5">5.1.1.1</ecNumber>
    </recommendedName>
</protein>
<gene>
    <name evidence="10" type="ORF">MNBD_GAMMA19-1138</name>
</gene>
<evidence type="ECO:0000256" key="4">
    <source>
        <dbReference type="ARBA" id="ARBA00007880"/>
    </source>
</evidence>
<dbReference type="EMBL" id="UOFV01000069">
    <property type="protein sequence ID" value="VAW95759.1"/>
    <property type="molecule type" value="Genomic_DNA"/>
</dbReference>
<dbReference type="PANTHER" id="PTHR30511:SF4">
    <property type="entry name" value="ALANINE RACEMASE, BIOSYNTHETIC"/>
    <property type="match status" value="1"/>
</dbReference>
<dbReference type="PANTHER" id="PTHR30511">
    <property type="entry name" value="ALANINE RACEMASE"/>
    <property type="match status" value="1"/>
</dbReference>
<comment type="catalytic activity">
    <reaction evidence="1">
        <text>L-alanine = D-alanine</text>
        <dbReference type="Rhea" id="RHEA:20249"/>
        <dbReference type="ChEBI" id="CHEBI:57416"/>
        <dbReference type="ChEBI" id="CHEBI:57972"/>
        <dbReference type="EC" id="5.1.1.1"/>
    </reaction>
</comment>
<dbReference type="FunFam" id="3.20.20.10:FF:000002">
    <property type="entry name" value="Alanine racemase"/>
    <property type="match status" value="1"/>
</dbReference>
<dbReference type="InterPro" id="IPR001608">
    <property type="entry name" value="Ala_racemase_N"/>
</dbReference>
<dbReference type="SUPFAM" id="SSF50621">
    <property type="entry name" value="Alanine racemase C-terminal domain-like"/>
    <property type="match status" value="1"/>
</dbReference>
<sequence>MSRAARAVIDLDALRHNLQRAHTASPEARQFPVIKADAYGHGLLPVAQALTDADGFAVASLEEALVLREAGIQQPVLLLEGFFHPDELVNIQQHRLDIVVHHAAQLDALESLVRQQDIVKPVTVWLKVDTGMHRLGFSLEAVSDAWARLRACDAVNQPPRLMTHLACADDFHSTRTQQQIESFYRVLPGVQAERSIANSAGILGWLGSHADIDRPGILLYGASPFLDETGADRRLRPVMTLRSELIAINAYQAGDRVGYGGRWVCPEAMTVGVVSIGYGDGYPRHAPTGTPVLVNGVEVPLVGRVSMDMISVDLRGLPDAQVGDGVVLWGEGLPAETVARAAGTIAYELFCSVTARVPRNYV</sequence>
<dbReference type="GO" id="GO:0030632">
    <property type="term" value="P:D-alanine biosynthetic process"/>
    <property type="evidence" value="ECO:0007669"/>
    <property type="project" value="TreeGrafter"/>
</dbReference>
<comment type="similarity">
    <text evidence="4">Belongs to the alanine racemase family.</text>
</comment>
<dbReference type="Pfam" id="PF00842">
    <property type="entry name" value="Ala_racemase_C"/>
    <property type="match status" value="1"/>
</dbReference>
<dbReference type="AlphaFoldDB" id="A0A3B1ABW2"/>
<dbReference type="PROSITE" id="PS00395">
    <property type="entry name" value="ALANINE_RACEMASE"/>
    <property type="match status" value="1"/>
</dbReference>
<dbReference type="GO" id="GO:0008784">
    <property type="term" value="F:alanine racemase activity"/>
    <property type="evidence" value="ECO:0007669"/>
    <property type="project" value="UniProtKB-EC"/>
</dbReference>
<proteinExistence type="inferred from homology"/>
<evidence type="ECO:0000256" key="5">
    <source>
        <dbReference type="ARBA" id="ARBA00013089"/>
    </source>
</evidence>
<reference evidence="10" key="1">
    <citation type="submission" date="2018-06" db="EMBL/GenBank/DDBJ databases">
        <authorList>
            <person name="Zhirakovskaya E."/>
        </authorList>
    </citation>
    <scope>NUCLEOTIDE SEQUENCE</scope>
</reference>
<evidence type="ECO:0000256" key="6">
    <source>
        <dbReference type="ARBA" id="ARBA00022898"/>
    </source>
</evidence>
<dbReference type="InterPro" id="IPR011079">
    <property type="entry name" value="Ala_racemase_C"/>
</dbReference>
<evidence type="ECO:0000313" key="10">
    <source>
        <dbReference type="EMBL" id="VAW95759.1"/>
    </source>
</evidence>
<dbReference type="Gene3D" id="2.40.37.10">
    <property type="entry name" value="Lyase, Ornithine Decarboxylase, Chain A, domain 1"/>
    <property type="match status" value="1"/>
</dbReference>
<dbReference type="CDD" id="cd06827">
    <property type="entry name" value="PLPDE_III_AR_proteobact"/>
    <property type="match status" value="1"/>
</dbReference>
<keyword evidence="7 10" id="KW-0413">Isomerase</keyword>
<comment type="cofactor">
    <cofactor evidence="2">
        <name>pyridoxal 5'-phosphate</name>
        <dbReference type="ChEBI" id="CHEBI:597326"/>
    </cofactor>
</comment>
<comment type="pathway">
    <text evidence="8">Amino-acid biosynthesis; D-alanine biosynthesis; D-alanine from L-alanine: step 1/1.</text>
</comment>
<dbReference type="EC" id="5.1.1.1" evidence="5"/>
<keyword evidence="6" id="KW-0663">Pyridoxal phosphate</keyword>
<dbReference type="InterPro" id="IPR009006">
    <property type="entry name" value="Ala_racemase/Decarboxylase_C"/>
</dbReference>
<name>A0A3B1ABW2_9ZZZZ</name>
<dbReference type="SMART" id="SM01005">
    <property type="entry name" value="Ala_racemase_C"/>
    <property type="match status" value="1"/>
</dbReference>
<dbReference type="InterPro" id="IPR020622">
    <property type="entry name" value="Ala_racemase_pyridoxalP-BS"/>
</dbReference>
<dbReference type="GO" id="GO:0030170">
    <property type="term" value="F:pyridoxal phosphate binding"/>
    <property type="evidence" value="ECO:0007669"/>
    <property type="project" value="TreeGrafter"/>
</dbReference>